<dbReference type="Proteomes" id="UP000265520">
    <property type="component" value="Unassembled WGS sequence"/>
</dbReference>
<accession>A0A392R247</accession>
<evidence type="ECO:0000313" key="2">
    <source>
        <dbReference type="Proteomes" id="UP000265520"/>
    </source>
</evidence>
<dbReference type="EMBL" id="LXQA010175776">
    <property type="protein sequence ID" value="MCI29910.1"/>
    <property type="molecule type" value="Genomic_DNA"/>
</dbReference>
<proteinExistence type="predicted"/>
<organism evidence="1 2">
    <name type="scientific">Trifolium medium</name>
    <dbReference type="NCBI Taxonomy" id="97028"/>
    <lineage>
        <taxon>Eukaryota</taxon>
        <taxon>Viridiplantae</taxon>
        <taxon>Streptophyta</taxon>
        <taxon>Embryophyta</taxon>
        <taxon>Tracheophyta</taxon>
        <taxon>Spermatophyta</taxon>
        <taxon>Magnoliopsida</taxon>
        <taxon>eudicotyledons</taxon>
        <taxon>Gunneridae</taxon>
        <taxon>Pentapetalae</taxon>
        <taxon>rosids</taxon>
        <taxon>fabids</taxon>
        <taxon>Fabales</taxon>
        <taxon>Fabaceae</taxon>
        <taxon>Papilionoideae</taxon>
        <taxon>50 kb inversion clade</taxon>
        <taxon>NPAAA clade</taxon>
        <taxon>Hologalegina</taxon>
        <taxon>IRL clade</taxon>
        <taxon>Trifolieae</taxon>
        <taxon>Trifolium</taxon>
    </lineage>
</organism>
<sequence length="100" mass="11419">MLKDKGCLNVVGSCNGLICLVGDSGDYFTGEYRGYWFCVWNPATRTISEKFGYFSDFEIWPPDQHFKYPPNYNFKFGCDNSTGTYKVVASCYDLNQESSI</sequence>
<feature type="non-terminal residue" evidence="1">
    <location>
        <position position="100"/>
    </location>
</feature>
<reference evidence="1 2" key="1">
    <citation type="journal article" date="2018" name="Front. Plant Sci.">
        <title>Red Clover (Trifolium pratense) and Zigzag Clover (T. medium) - A Picture of Genomic Similarities and Differences.</title>
        <authorList>
            <person name="Dluhosova J."/>
            <person name="Istvanek J."/>
            <person name="Nedelnik J."/>
            <person name="Repkova J."/>
        </authorList>
    </citation>
    <scope>NUCLEOTIDE SEQUENCE [LARGE SCALE GENOMIC DNA]</scope>
    <source>
        <strain evidence="2">cv. 10/8</strain>
        <tissue evidence="1">Leaf</tissue>
    </source>
</reference>
<evidence type="ECO:0000313" key="1">
    <source>
        <dbReference type="EMBL" id="MCI29910.1"/>
    </source>
</evidence>
<comment type="caution">
    <text evidence="1">The sequence shown here is derived from an EMBL/GenBank/DDBJ whole genome shotgun (WGS) entry which is preliminary data.</text>
</comment>
<protein>
    <submittedName>
        <fullName evidence="1">F-box protein</fullName>
    </submittedName>
</protein>
<keyword evidence="2" id="KW-1185">Reference proteome</keyword>
<dbReference type="AlphaFoldDB" id="A0A392R247"/>
<name>A0A392R247_9FABA</name>